<feature type="domain" description="RNase H type-1" evidence="1">
    <location>
        <begin position="69"/>
        <end position="167"/>
    </location>
</feature>
<dbReference type="Gene3D" id="3.30.420.10">
    <property type="entry name" value="Ribonuclease H-like superfamily/Ribonuclease H"/>
    <property type="match status" value="1"/>
</dbReference>
<gene>
    <name evidence="2" type="ORF">GH714_003594</name>
</gene>
<accession>A0A6A6L732</accession>
<dbReference type="InterPro" id="IPR002156">
    <property type="entry name" value="RNaseH_domain"/>
</dbReference>
<dbReference type="EMBL" id="JAAGAX010000012">
    <property type="protein sequence ID" value="KAF2296804.1"/>
    <property type="molecule type" value="Genomic_DNA"/>
</dbReference>
<proteinExistence type="predicted"/>
<protein>
    <recommendedName>
        <fullName evidence="1">RNase H type-1 domain-containing protein</fullName>
    </recommendedName>
</protein>
<dbReference type="InterPro" id="IPR052929">
    <property type="entry name" value="RNase_H-like_EbsB-rel"/>
</dbReference>
<dbReference type="InterPro" id="IPR036397">
    <property type="entry name" value="RNaseH_sf"/>
</dbReference>
<organism evidence="2 3">
    <name type="scientific">Hevea brasiliensis</name>
    <name type="common">Para rubber tree</name>
    <name type="synonym">Siphonia brasiliensis</name>
    <dbReference type="NCBI Taxonomy" id="3981"/>
    <lineage>
        <taxon>Eukaryota</taxon>
        <taxon>Viridiplantae</taxon>
        <taxon>Streptophyta</taxon>
        <taxon>Embryophyta</taxon>
        <taxon>Tracheophyta</taxon>
        <taxon>Spermatophyta</taxon>
        <taxon>Magnoliopsida</taxon>
        <taxon>eudicotyledons</taxon>
        <taxon>Gunneridae</taxon>
        <taxon>Pentapetalae</taxon>
        <taxon>rosids</taxon>
        <taxon>fabids</taxon>
        <taxon>Malpighiales</taxon>
        <taxon>Euphorbiaceae</taxon>
        <taxon>Crotonoideae</taxon>
        <taxon>Micrandreae</taxon>
        <taxon>Hevea</taxon>
    </lineage>
</organism>
<keyword evidence="3" id="KW-1185">Reference proteome</keyword>
<sequence>MDVDVFCFVWGFDPESADHLFASYPPVSRLWYVGPLRIHLANLGLSSDHQEVNTTTNWSFPSSQCYNLNTDASVSSLGVVGLGAVIRNDKGEVMVASVKSIFANWDPTLAEIHAIKFGLYLAIQTGFSNLQVESDALGTVDALRGSQLISPLHSLHVGDVLYVAYSFVNLIRINM</sequence>
<dbReference type="PANTHER" id="PTHR47074">
    <property type="entry name" value="BNAC02G40300D PROTEIN"/>
    <property type="match status" value="1"/>
</dbReference>
<dbReference type="Proteomes" id="UP000467840">
    <property type="component" value="Chromosome 18"/>
</dbReference>
<evidence type="ECO:0000313" key="2">
    <source>
        <dbReference type="EMBL" id="KAF2296804.1"/>
    </source>
</evidence>
<comment type="caution">
    <text evidence="2">The sequence shown here is derived from an EMBL/GenBank/DDBJ whole genome shotgun (WGS) entry which is preliminary data.</text>
</comment>
<evidence type="ECO:0000313" key="3">
    <source>
        <dbReference type="Proteomes" id="UP000467840"/>
    </source>
</evidence>
<dbReference type="GO" id="GO:0003676">
    <property type="term" value="F:nucleic acid binding"/>
    <property type="evidence" value="ECO:0007669"/>
    <property type="project" value="InterPro"/>
</dbReference>
<dbReference type="CDD" id="cd06222">
    <property type="entry name" value="RNase_H_like"/>
    <property type="match status" value="1"/>
</dbReference>
<dbReference type="InterPro" id="IPR012337">
    <property type="entry name" value="RNaseH-like_sf"/>
</dbReference>
<dbReference type="InterPro" id="IPR044730">
    <property type="entry name" value="RNase_H-like_dom_plant"/>
</dbReference>
<name>A0A6A6L732_HEVBR</name>
<evidence type="ECO:0000259" key="1">
    <source>
        <dbReference type="Pfam" id="PF13456"/>
    </source>
</evidence>
<dbReference type="GO" id="GO:0004523">
    <property type="term" value="F:RNA-DNA hybrid ribonuclease activity"/>
    <property type="evidence" value="ECO:0007669"/>
    <property type="project" value="InterPro"/>
</dbReference>
<dbReference type="PANTHER" id="PTHR47074:SF21">
    <property type="entry name" value="RNASE H TYPE-1 DOMAIN-CONTAINING PROTEIN"/>
    <property type="match status" value="1"/>
</dbReference>
<reference evidence="2 3" key="1">
    <citation type="journal article" date="2020" name="Mol. Plant">
        <title>The Chromosome-Based Rubber Tree Genome Provides New Insights into Spurge Genome Evolution and Rubber Biosynthesis.</title>
        <authorList>
            <person name="Liu J."/>
            <person name="Shi C."/>
            <person name="Shi C.C."/>
            <person name="Li W."/>
            <person name="Zhang Q.J."/>
            <person name="Zhang Y."/>
            <person name="Li K."/>
            <person name="Lu H.F."/>
            <person name="Shi C."/>
            <person name="Zhu S.T."/>
            <person name="Xiao Z.Y."/>
            <person name="Nan H."/>
            <person name="Yue Y."/>
            <person name="Zhu X.G."/>
            <person name="Wu Y."/>
            <person name="Hong X.N."/>
            <person name="Fan G.Y."/>
            <person name="Tong Y."/>
            <person name="Zhang D."/>
            <person name="Mao C.L."/>
            <person name="Liu Y.L."/>
            <person name="Hao S.J."/>
            <person name="Liu W.Q."/>
            <person name="Lv M.Q."/>
            <person name="Zhang H.B."/>
            <person name="Liu Y."/>
            <person name="Hu-Tang G.R."/>
            <person name="Wang J.P."/>
            <person name="Wang J.H."/>
            <person name="Sun Y.H."/>
            <person name="Ni S.B."/>
            <person name="Chen W.B."/>
            <person name="Zhang X.C."/>
            <person name="Jiao Y.N."/>
            <person name="Eichler E.E."/>
            <person name="Li G.H."/>
            <person name="Liu X."/>
            <person name="Gao L.Z."/>
        </authorList>
    </citation>
    <scope>NUCLEOTIDE SEQUENCE [LARGE SCALE GENOMIC DNA]</scope>
    <source>
        <strain evidence="3">cv. GT1</strain>
        <tissue evidence="2">Leaf</tissue>
    </source>
</reference>
<dbReference type="Pfam" id="PF13456">
    <property type="entry name" value="RVT_3"/>
    <property type="match status" value="1"/>
</dbReference>
<dbReference type="SUPFAM" id="SSF53098">
    <property type="entry name" value="Ribonuclease H-like"/>
    <property type="match status" value="1"/>
</dbReference>
<dbReference type="AlphaFoldDB" id="A0A6A6L732"/>